<dbReference type="STRING" id="1629334.Cva_00228"/>
<dbReference type="GO" id="GO:0005315">
    <property type="term" value="F:phosphate transmembrane transporter activity"/>
    <property type="evidence" value="ECO:0007669"/>
    <property type="project" value="InterPro"/>
</dbReference>
<dbReference type="Proteomes" id="UP000036771">
    <property type="component" value="Unassembled WGS sequence"/>
</dbReference>
<reference evidence="8 9" key="1">
    <citation type="submission" date="2015-03" db="EMBL/GenBank/DDBJ databases">
        <title>Caedibacter varicaedens, whole genome shotgun sequence.</title>
        <authorList>
            <person name="Suzuki H."/>
            <person name="Dapper A.L."/>
            <person name="Gibson A.K."/>
            <person name="Jackson C."/>
            <person name="Lee H."/>
            <person name="Pejaver V.R."/>
            <person name="Doak T."/>
            <person name="Lynch M."/>
        </authorList>
    </citation>
    <scope>NUCLEOTIDE SEQUENCE [LARGE SCALE GENOMIC DNA]</scope>
</reference>
<gene>
    <name evidence="8" type="primary">pstC</name>
    <name evidence="8" type="ORF">Cva_00228</name>
</gene>
<dbReference type="InterPro" id="IPR035906">
    <property type="entry name" value="MetI-like_sf"/>
</dbReference>
<comment type="subcellular location">
    <subcellularLocation>
        <location evidence="6">Cell inner membrane</location>
        <topology evidence="6">Multi-pass membrane protein</topology>
    </subcellularLocation>
    <subcellularLocation>
        <location evidence="1 5">Cell membrane</location>
        <topology evidence="1 5">Multi-pass membrane protein</topology>
    </subcellularLocation>
</comment>
<feature type="transmembrane region" description="Helical" evidence="5">
    <location>
        <begin position="36"/>
        <end position="62"/>
    </location>
</feature>
<proteinExistence type="inferred from homology"/>
<dbReference type="Pfam" id="PF00528">
    <property type="entry name" value="BPD_transp_1"/>
    <property type="match status" value="1"/>
</dbReference>
<feature type="transmembrane region" description="Helical" evidence="5">
    <location>
        <begin position="68"/>
        <end position="88"/>
    </location>
</feature>
<dbReference type="GO" id="GO:0006817">
    <property type="term" value="P:phosphate ion transport"/>
    <property type="evidence" value="ECO:0007669"/>
    <property type="project" value="UniProtKB-KW"/>
</dbReference>
<evidence type="ECO:0000256" key="4">
    <source>
        <dbReference type="ARBA" id="ARBA00023136"/>
    </source>
</evidence>
<comment type="function">
    <text evidence="6">Part of the binding-protein-dependent transport system for phosphate; probably responsible for the translocation of the substrate across the membrane.</text>
</comment>
<feature type="transmembrane region" description="Helical" evidence="5">
    <location>
        <begin position="241"/>
        <end position="261"/>
    </location>
</feature>
<feature type="transmembrane region" description="Helical" evidence="5">
    <location>
        <begin position="100"/>
        <end position="122"/>
    </location>
</feature>
<dbReference type="NCBIfam" id="TIGR02138">
    <property type="entry name" value="phosphate_pstC"/>
    <property type="match status" value="1"/>
</dbReference>
<keyword evidence="4 5" id="KW-0472">Membrane</keyword>
<feature type="transmembrane region" description="Helical" evidence="5">
    <location>
        <begin position="364"/>
        <end position="386"/>
    </location>
</feature>
<keyword evidence="6" id="KW-0997">Cell inner membrane</keyword>
<comment type="similarity">
    <text evidence="6">Belongs to the binding-protein-dependent transport system permease family. CysTW subfamily.</text>
</comment>
<dbReference type="InterPro" id="IPR000515">
    <property type="entry name" value="MetI-like"/>
</dbReference>
<dbReference type="Gene3D" id="1.10.3720.10">
    <property type="entry name" value="MetI-like"/>
    <property type="match status" value="1"/>
</dbReference>
<organism evidence="8 9">
    <name type="scientific">Caedimonas varicaedens</name>
    <dbReference type="NCBI Taxonomy" id="1629334"/>
    <lineage>
        <taxon>Bacteria</taxon>
        <taxon>Pseudomonadati</taxon>
        <taxon>Pseudomonadota</taxon>
        <taxon>Alphaproteobacteria</taxon>
        <taxon>Holosporales</taxon>
        <taxon>Caedimonadaceae</taxon>
        <taxon>Caedimonas</taxon>
    </lineage>
</organism>
<evidence type="ECO:0000256" key="1">
    <source>
        <dbReference type="ARBA" id="ARBA00004651"/>
    </source>
</evidence>
<keyword evidence="3 5" id="KW-1133">Transmembrane helix</keyword>
<comment type="caution">
    <text evidence="8">The sequence shown here is derived from an EMBL/GenBank/DDBJ whole genome shotgun (WGS) entry which is preliminary data.</text>
</comment>
<evidence type="ECO:0000256" key="6">
    <source>
        <dbReference type="RuleBase" id="RU363054"/>
    </source>
</evidence>
<evidence type="ECO:0000256" key="3">
    <source>
        <dbReference type="ARBA" id="ARBA00022989"/>
    </source>
</evidence>
<keyword evidence="9" id="KW-1185">Reference proteome</keyword>
<evidence type="ECO:0000256" key="2">
    <source>
        <dbReference type="ARBA" id="ARBA00022692"/>
    </source>
</evidence>
<keyword evidence="5" id="KW-0813">Transport</keyword>
<dbReference type="OrthoDB" id="9785113at2"/>
<accession>A0A0K8MAW9</accession>
<keyword evidence="6" id="KW-1003">Cell membrane</keyword>
<dbReference type="SUPFAM" id="SSF161098">
    <property type="entry name" value="MetI-like"/>
    <property type="match status" value="1"/>
</dbReference>
<evidence type="ECO:0000313" key="9">
    <source>
        <dbReference type="Proteomes" id="UP000036771"/>
    </source>
</evidence>
<dbReference type="PANTHER" id="PTHR42727:SF1">
    <property type="entry name" value="PHOSPHATE TRANSPORT SYSTEM PERMEASE"/>
    <property type="match status" value="1"/>
</dbReference>
<name>A0A0K8MAW9_9PROT</name>
<evidence type="ECO:0000256" key="5">
    <source>
        <dbReference type="RuleBase" id="RU363032"/>
    </source>
</evidence>
<keyword evidence="6" id="KW-0592">Phosphate transport</keyword>
<feature type="transmembrane region" description="Helical" evidence="5">
    <location>
        <begin position="165"/>
        <end position="189"/>
    </location>
</feature>
<dbReference type="AlphaFoldDB" id="A0A0K8MAW9"/>
<feature type="transmembrane region" description="Helical" evidence="5">
    <location>
        <begin position="294"/>
        <end position="315"/>
    </location>
</feature>
<evidence type="ECO:0000259" key="7">
    <source>
        <dbReference type="PROSITE" id="PS50928"/>
    </source>
</evidence>
<feature type="transmembrane region" description="Helical" evidence="5">
    <location>
        <begin position="6"/>
        <end position="24"/>
    </location>
</feature>
<dbReference type="InterPro" id="IPR011864">
    <property type="entry name" value="Phosphate_PstC"/>
</dbReference>
<feature type="transmembrane region" description="Helical" evidence="5">
    <location>
        <begin position="209"/>
        <end position="229"/>
    </location>
</feature>
<sequence length="395" mass="43340">MTLFYFICLGIIFGLAFFLSWYKARSFKERPASLPVYYGTASSIASFGIAIISYGCLFLSGIEQKMPAIIFCTSLGSFISWSMMTPGFRSQKCVERIMRCFLGAAAFLSIFITIAIIFTLFFETIRFFNVISLKEFLWGTQWNPQITYQDTNHVEDYGLYGAVPLFTGTLLIMLIAMTIALPTGLFIAIYTREYAKARTRNLIKPIIEILAGIPTIVYGFFALVAIMPLLQGFGERIGVEISPQSALGVGIVMGLMIIPYISSLSDDALGSVSQALRDHSLALGATPSETIKKVVIPAAFPGIMTAILLAVSRAIGETMLVVMAAGLTANLTFNPLESVTTITVQIVSLLTGDQEFNSPKTLSAFALGMALFLMTLLLNFISLCIARKYHEKYDI</sequence>
<dbReference type="PROSITE" id="PS50928">
    <property type="entry name" value="ABC_TM1"/>
    <property type="match status" value="1"/>
</dbReference>
<protein>
    <recommendedName>
        <fullName evidence="6">Phosphate transport system permease protein</fullName>
    </recommendedName>
</protein>
<evidence type="ECO:0000313" key="8">
    <source>
        <dbReference type="EMBL" id="GAO97592.1"/>
    </source>
</evidence>
<comment type="caution">
    <text evidence="6">Lacks conserved residue(s) required for the propagation of feature annotation.</text>
</comment>
<dbReference type="CDD" id="cd06261">
    <property type="entry name" value="TM_PBP2"/>
    <property type="match status" value="1"/>
</dbReference>
<dbReference type="GO" id="GO:0005886">
    <property type="term" value="C:plasma membrane"/>
    <property type="evidence" value="ECO:0007669"/>
    <property type="project" value="UniProtKB-SubCell"/>
</dbReference>
<dbReference type="EMBL" id="BBVC01000011">
    <property type="protein sequence ID" value="GAO97592.1"/>
    <property type="molecule type" value="Genomic_DNA"/>
</dbReference>
<dbReference type="PANTHER" id="PTHR42727">
    <property type="entry name" value="PHOSPHATE TRANSPORT SYSTEM PERMEASE PROTEIN"/>
    <property type="match status" value="1"/>
</dbReference>
<feature type="domain" description="ABC transmembrane type-1" evidence="7">
    <location>
        <begin position="166"/>
        <end position="382"/>
    </location>
</feature>
<keyword evidence="2 5" id="KW-0812">Transmembrane</keyword>